<dbReference type="Pfam" id="PF01408">
    <property type="entry name" value="GFO_IDH_MocA"/>
    <property type="match status" value="1"/>
</dbReference>
<dbReference type="InterPro" id="IPR055170">
    <property type="entry name" value="GFO_IDH_MocA-like_dom"/>
</dbReference>
<dbReference type="EMBL" id="BNAJ01000008">
    <property type="protein sequence ID" value="GHF52793.1"/>
    <property type="molecule type" value="Genomic_DNA"/>
</dbReference>
<evidence type="ECO:0000313" key="3">
    <source>
        <dbReference type="EMBL" id="GHF52793.1"/>
    </source>
</evidence>
<dbReference type="GO" id="GO:0000166">
    <property type="term" value="F:nucleotide binding"/>
    <property type="evidence" value="ECO:0007669"/>
    <property type="project" value="InterPro"/>
</dbReference>
<comment type="caution">
    <text evidence="4">The sequence shown here is derived from an EMBL/GenBank/DDBJ whole genome shotgun (WGS) entry which is preliminary data.</text>
</comment>
<protein>
    <submittedName>
        <fullName evidence="3 4">Dehydrogenase</fullName>
    </submittedName>
</protein>
<sequence>MRRVGLIGTGVMGSVHAQAWAQRPGVLVAVYTPDERARAFAAQHGLHASPTVDGLLSEVDVVDLCTPTPTHVDYAVQAARAGRHVICEKPLARTLDDADRMIQACREGGVRLFVAHVLRFFPQYRAAWEQVQAGAIGSPRVLRLGRLSSPPPAGSWLLDEAQSGGVPLDLLIHDLDYARWIAGEVRSVCAVEARRGSRVTVHATLTHAGGAVTLVEGGWAAPPGVFRTHLDIAGTAGVIEWTSAAAPPLQAHGVAAPPPEQDGAALPDLGADDPYAAELWHAYDALESGTPFLIEPGDARASLAVALAVGRSIQTGQPVGVTP</sequence>
<reference evidence="3" key="4">
    <citation type="submission" date="2024-05" db="EMBL/GenBank/DDBJ databases">
        <authorList>
            <person name="Sun Q."/>
            <person name="Zhou Y."/>
        </authorList>
    </citation>
    <scope>NUCLEOTIDE SEQUENCE</scope>
    <source>
        <strain evidence="3">CGMCC 1.18437</strain>
    </source>
</reference>
<evidence type="ECO:0000313" key="5">
    <source>
        <dbReference type="Proteomes" id="UP000539473"/>
    </source>
</evidence>
<feature type="domain" description="GFO/IDH/MocA-like oxidoreductase" evidence="2">
    <location>
        <begin position="124"/>
        <end position="240"/>
    </location>
</feature>
<name>A0A7W8KIP8_9DEIO</name>
<keyword evidence="6" id="KW-1185">Reference proteome</keyword>
<dbReference type="SUPFAM" id="SSF51735">
    <property type="entry name" value="NAD(P)-binding Rossmann-fold domains"/>
    <property type="match status" value="1"/>
</dbReference>
<evidence type="ECO:0000313" key="6">
    <source>
        <dbReference type="Proteomes" id="UP000619376"/>
    </source>
</evidence>
<dbReference type="Proteomes" id="UP000539473">
    <property type="component" value="Unassembled WGS sequence"/>
</dbReference>
<dbReference type="RefSeq" id="WP_184113531.1">
    <property type="nucleotide sequence ID" value="NZ_BNAJ01000008.1"/>
</dbReference>
<reference evidence="6" key="2">
    <citation type="journal article" date="2019" name="Int. J. Syst. Evol. Microbiol.">
        <title>The Global Catalogue of Microorganisms (GCM) 10K type strain sequencing project: providing services to taxonomists for standard genome sequencing and annotation.</title>
        <authorList>
            <consortium name="The Broad Institute Genomics Platform"/>
            <consortium name="The Broad Institute Genome Sequencing Center for Infectious Disease"/>
            <person name="Wu L."/>
            <person name="Ma J."/>
        </authorList>
    </citation>
    <scope>NUCLEOTIDE SEQUENCE [LARGE SCALE GENOMIC DNA]</scope>
    <source>
        <strain evidence="6">CGMCC 1.18437</strain>
    </source>
</reference>
<dbReference type="AlphaFoldDB" id="A0A7W8KIP8"/>
<dbReference type="InterPro" id="IPR036291">
    <property type="entry name" value="NAD(P)-bd_dom_sf"/>
</dbReference>
<dbReference type="SUPFAM" id="SSF55347">
    <property type="entry name" value="Glyceraldehyde-3-phosphate dehydrogenase-like, C-terminal domain"/>
    <property type="match status" value="1"/>
</dbReference>
<dbReference type="PANTHER" id="PTHR43377">
    <property type="entry name" value="BILIVERDIN REDUCTASE A"/>
    <property type="match status" value="1"/>
</dbReference>
<organism evidence="4 5">
    <name type="scientific">Deinococcus metalli</name>
    <dbReference type="NCBI Taxonomy" id="1141878"/>
    <lineage>
        <taxon>Bacteria</taxon>
        <taxon>Thermotogati</taxon>
        <taxon>Deinococcota</taxon>
        <taxon>Deinococci</taxon>
        <taxon>Deinococcales</taxon>
        <taxon>Deinococcaceae</taxon>
        <taxon>Deinococcus</taxon>
    </lineage>
</organism>
<gene>
    <name evidence="3" type="ORF">GCM10017781_31450</name>
    <name evidence="4" type="ORF">HNQ07_003215</name>
</gene>
<dbReference type="EMBL" id="JACHFK010000008">
    <property type="protein sequence ID" value="MBB5377716.1"/>
    <property type="molecule type" value="Genomic_DNA"/>
</dbReference>
<evidence type="ECO:0000259" key="2">
    <source>
        <dbReference type="Pfam" id="PF22725"/>
    </source>
</evidence>
<dbReference type="PANTHER" id="PTHR43377:SF1">
    <property type="entry name" value="BILIVERDIN REDUCTASE A"/>
    <property type="match status" value="1"/>
</dbReference>
<evidence type="ECO:0000313" key="4">
    <source>
        <dbReference type="EMBL" id="MBB5377716.1"/>
    </source>
</evidence>
<evidence type="ECO:0000259" key="1">
    <source>
        <dbReference type="Pfam" id="PF01408"/>
    </source>
</evidence>
<dbReference type="Gene3D" id="3.40.50.720">
    <property type="entry name" value="NAD(P)-binding Rossmann-like Domain"/>
    <property type="match status" value="1"/>
</dbReference>
<dbReference type="Gene3D" id="3.30.360.10">
    <property type="entry name" value="Dihydrodipicolinate Reductase, domain 2"/>
    <property type="match status" value="1"/>
</dbReference>
<dbReference type="Proteomes" id="UP000619376">
    <property type="component" value="Unassembled WGS sequence"/>
</dbReference>
<accession>A0A7W8KIP8</accession>
<dbReference type="Pfam" id="PF22725">
    <property type="entry name" value="GFO_IDH_MocA_C3"/>
    <property type="match status" value="1"/>
</dbReference>
<dbReference type="InterPro" id="IPR000683">
    <property type="entry name" value="Gfo/Idh/MocA-like_OxRdtase_N"/>
</dbReference>
<proteinExistence type="predicted"/>
<feature type="domain" description="Gfo/Idh/MocA-like oxidoreductase N-terminal" evidence="1">
    <location>
        <begin position="3"/>
        <end position="116"/>
    </location>
</feature>
<reference evidence="4 5" key="3">
    <citation type="submission" date="2020-08" db="EMBL/GenBank/DDBJ databases">
        <title>Genomic Encyclopedia of Type Strains, Phase IV (KMG-IV): sequencing the most valuable type-strain genomes for metagenomic binning, comparative biology and taxonomic classification.</title>
        <authorList>
            <person name="Goeker M."/>
        </authorList>
    </citation>
    <scope>NUCLEOTIDE SEQUENCE [LARGE SCALE GENOMIC DNA]</scope>
    <source>
        <strain evidence="4 5">DSM 27521</strain>
    </source>
</reference>
<reference evidence="3" key="1">
    <citation type="journal article" date="2014" name="Int. J. Syst. Evol. Microbiol.">
        <title>Complete genome of a new Firmicutes species belonging to the dominant human colonic microbiota ('Ruminococcus bicirculans') reveals two chromosomes and a selective capacity to utilize plant glucans.</title>
        <authorList>
            <consortium name="NISC Comparative Sequencing Program"/>
            <person name="Wegmann U."/>
            <person name="Louis P."/>
            <person name="Goesmann A."/>
            <person name="Henrissat B."/>
            <person name="Duncan S.H."/>
            <person name="Flint H.J."/>
        </authorList>
    </citation>
    <scope>NUCLEOTIDE SEQUENCE</scope>
    <source>
        <strain evidence="3">CGMCC 1.18437</strain>
    </source>
</reference>
<dbReference type="InterPro" id="IPR051450">
    <property type="entry name" value="Gfo/Idh/MocA_Oxidoreductases"/>
</dbReference>